<dbReference type="EMBL" id="UINC01056035">
    <property type="protein sequence ID" value="SVB75599.1"/>
    <property type="molecule type" value="Genomic_DNA"/>
</dbReference>
<proteinExistence type="predicted"/>
<dbReference type="AlphaFoldDB" id="A0A382GKW5"/>
<reference evidence="1" key="1">
    <citation type="submission" date="2018-05" db="EMBL/GenBank/DDBJ databases">
        <authorList>
            <person name="Lanie J.A."/>
            <person name="Ng W.-L."/>
            <person name="Kazmierczak K.M."/>
            <person name="Andrzejewski T.M."/>
            <person name="Davidsen T.M."/>
            <person name="Wayne K.J."/>
            <person name="Tettelin H."/>
            <person name="Glass J.I."/>
            <person name="Rusch D."/>
            <person name="Podicherti R."/>
            <person name="Tsui H.-C.T."/>
            <person name="Winkler M.E."/>
        </authorList>
    </citation>
    <scope>NUCLEOTIDE SEQUENCE</scope>
</reference>
<evidence type="ECO:0000313" key="1">
    <source>
        <dbReference type="EMBL" id="SVB75599.1"/>
    </source>
</evidence>
<name>A0A382GKW5_9ZZZZ</name>
<organism evidence="1">
    <name type="scientific">marine metagenome</name>
    <dbReference type="NCBI Taxonomy" id="408172"/>
    <lineage>
        <taxon>unclassified sequences</taxon>
        <taxon>metagenomes</taxon>
        <taxon>ecological metagenomes</taxon>
    </lineage>
</organism>
<accession>A0A382GKW5</accession>
<sequence length="67" mass="7838">YGHHSCPFLSNCSIIPPKFWYYHPDQKTLELYGNLNDTTRIFLTAFESERNESTIVESVLNNWNGLD</sequence>
<gene>
    <name evidence="1" type="ORF">METZ01_LOCUS228453</name>
</gene>
<protein>
    <submittedName>
        <fullName evidence="1">Uncharacterized protein</fullName>
    </submittedName>
</protein>
<feature type="non-terminal residue" evidence="1">
    <location>
        <position position="1"/>
    </location>
</feature>